<evidence type="ECO:0000313" key="2">
    <source>
        <dbReference type="EMBL" id="KAJ4447139.1"/>
    </source>
</evidence>
<feature type="domain" description="DUF4817" evidence="1">
    <location>
        <begin position="67"/>
        <end position="121"/>
    </location>
</feature>
<accession>A0ABQ8TMN7</accession>
<gene>
    <name evidence="2" type="ORF">ANN_09140</name>
</gene>
<sequence length="204" mass="22774">MGQHSKRTNHKIFLPKYRVGQSNLLISIWCPEATVAPRRVGVSTFEGAGRKVVAPLSLVSIMEWTKVESAFTVEAYFSNGRLIIATQRSFRTHFNIAPLGRVPGRQSIVSWVNNIRETGDVKKRKPGLPRAVRSPQNTDMVRLSVVRPPQRSVRKHAAALGLSARSVRRILFEELKFNPYKLAATLPRTPHLLEGRSALACTVA</sequence>
<dbReference type="InterPro" id="IPR032135">
    <property type="entry name" value="DUF4817"/>
</dbReference>
<evidence type="ECO:0000259" key="1">
    <source>
        <dbReference type="Pfam" id="PF16087"/>
    </source>
</evidence>
<keyword evidence="3" id="KW-1185">Reference proteome</keyword>
<dbReference type="EMBL" id="JAJSOF020000005">
    <property type="protein sequence ID" value="KAJ4447139.1"/>
    <property type="molecule type" value="Genomic_DNA"/>
</dbReference>
<comment type="caution">
    <text evidence="2">The sequence shown here is derived from an EMBL/GenBank/DDBJ whole genome shotgun (WGS) entry which is preliminary data.</text>
</comment>
<organism evidence="2 3">
    <name type="scientific">Periplaneta americana</name>
    <name type="common">American cockroach</name>
    <name type="synonym">Blatta americana</name>
    <dbReference type="NCBI Taxonomy" id="6978"/>
    <lineage>
        <taxon>Eukaryota</taxon>
        <taxon>Metazoa</taxon>
        <taxon>Ecdysozoa</taxon>
        <taxon>Arthropoda</taxon>
        <taxon>Hexapoda</taxon>
        <taxon>Insecta</taxon>
        <taxon>Pterygota</taxon>
        <taxon>Neoptera</taxon>
        <taxon>Polyneoptera</taxon>
        <taxon>Dictyoptera</taxon>
        <taxon>Blattodea</taxon>
        <taxon>Blattoidea</taxon>
        <taxon>Blattidae</taxon>
        <taxon>Blattinae</taxon>
        <taxon>Periplaneta</taxon>
    </lineage>
</organism>
<dbReference type="Proteomes" id="UP001148838">
    <property type="component" value="Unassembled WGS sequence"/>
</dbReference>
<dbReference type="Pfam" id="PF16087">
    <property type="entry name" value="DUF4817"/>
    <property type="match status" value="1"/>
</dbReference>
<protein>
    <recommendedName>
        <fullName evidence="1">DUF4817 domain-containing protein</fullName>
    </recommendedName>
</protein>
<proteinExistence type="predicted"/>
<name>A0ABQ8TMN7_PERAM</name>
<reference evidence="2 3" key="1">
    <citation type="journal article" date="2022" name="Allergy">
        <title>Genome assembly and annotation of Periplaneta americana reveal a comprehensive cockroach allergen profile.</title>
        <authorList>
            <person name="Wang L."/>
            <person name="Xiong Q."/>
            <person name="Saelim N."/>
            <person name="Wang L."/>
            <person name="Nong W."/>
            <person name="Wan A.T."/>
            <person name="Shi M."/>
            <person name="Liu X."/>
            <person name="Cao Q."/>
            <person name="Hui J.H.L."/>
            <person name="Sookrung N."/>
            <person name="Leung T.F."/>
            <person name="Tungtrongchitr A."/>
            <person name="Tsui S.K.W."/>
        </authorList>
    </citation>
    <scope>NUCLEOTIDE SEQUENCE [LARGE SCALE GENOMIC DNA]</scope>
    <source>
        <strain evidence="2">PWHHKU_190912</strain>
    </source>
</reference>
<evidence type="ECO:0000313" key="3">
    <source>
        <dbReference type="Proteomes" id="UP001148838"/>
    </source>
</evidence>